<sequence length="148" mass="15822">MKKIDEVSDSTDSLFASIVSSAKELGLRSALVAVAGFGVEYAGVIQEALHQSGMSPAELAAYTIESTKYVEQMQHLVEGMTPVMKWVAQAKFMLENPAPMVSATLQKAGAVTQLASPVIASASLLLNVASEAIQEVSERLENKHGRRM</sequence>
<dbReference type="EMBL" id="RNRV01000013">
    <property type="protein sequence ID" value="MHO04652.1"/>
    <property type="molecule type" value="Genomic_DNA"/>
</dbReference>
<reference evidence="1" key="1">
    <citation type="submission" date="2018-10" db="EMBL/GenBank/DDBJ databases">
        <authorList>
            <consortium name="NARMS: The National Antimicrobial Resistance Monitoring System"/>
        </authorList>
    </citation>
    <scope>NUCLEOTIDE SEQUENCE [LARGE SCALE GENOMIC DNA]</scope>
    <source>
        <strain evidence="1">CVM N17EC0388</strain>
    </source>
</reference>
<evidence type="ECO:0000313" key="1">
    <source>
        <dbReference type="EMBL" id="MHO04652.1"/>
    </source>
</evidence>
<organism evidence="1">
    <name type="scientific">Escherichia coli</name>
    <dbReference type="NCBI Taxonomy" id="562"/>
    <lineage>
        <taxon>Bacteria</taxon>
        <taxon>Pseudomonadati</taxon>
        <taxon>Pseudomonadota</taxon>
        <taxon>Gammaproteobacteria</taxon>
        <taxon>Enterobacterales</taxon>
        <taxon>Enterobacteriaceae</taxon>
        <taxon>Escherichia</taxon>
    </lineage>
</organism>
<dbReference type="AlphaFoldDB" id="A0A3L0VXR8"/>
<name>A0A3L0VXR8_ECOLX</name>
<proteinExistence type="predicted"/>
<gene>
    <name evidence="1" type="ORF">D9F05_09730</name>
</gene>
<accession>A0A3L0VXR8</accession>
<protein>
    <submittedName>
        <fullName evidence="1">Uncharacterized protein</fullName>
    </submittedName>
</protein>
<comment type="caution">
    <text evidence="1">The sequence shown here is derived from an EMBL/GenBank/DDBJ whole genome shotgun (WGS) entry which is preliminary data.</text>
</comment>